<keyword evidence="1" id="KW-0812">Transmembrane</keyword>
<keyword evidence="3" id="KW-1185">Reference proteome</keyword>
<proteinExistence type="predicted"/>
<evidence type="ECO:0000256" key="1">
    <source>
        <dbReference type="SAM" id="Phobius"/>
    </source>
</evidence>
<gene>
    <name evidence="2" type="ORF">H9661_13650</name>
</gene>
<evidence type="ECO:0000313" key="2">
    <source>
        <dbReference type="EMBL" id="MBD7912403.1"/>
    </source>
</evidence>
<dbReference type="Proteomes" id="UP000627781">
    <property type="component" value="Unassembled WGS sequence"/>
</dbReference>
<sequence>MIENLKMAISDNNLEKARRILRDELINRNYPGEVFKEALDLAESYNVFEEHNNEEFLPDSKKFTKEYLEKLKEGLDSNFSKERFVKAYYVARRLEKANDFIDEDSYDVRVYDHYKDFFFRAQLGTAVATIAAIGIGVLLYKRHKRK</sequence>
<keyword evidence="1" id="KW-1133">Transmembrane helix</keyword>
<evidence type="ECO:0000313" key="3">
    <source>
        <dbReference type="Proteomes" id="UP000627781"/>
    </source>
</evidence>
<reference evidence="2 3" key="1">
    <citation type="submission" date="2020-08" db="EMBL/GenBank/DDBJ databases">
        <title>A Genomic Blueprint of the Chicken Gut Microbiome.</title>
        <authorList>
            <person name="Gilroy R."/>
            <person name="Ravi A."/>
            <person name="Getino M."/>
            <person name="Pursley I."/>
            <person name="Horton D.L."/>
            <person name="Alikhan N.-F."/>
            <person name="Baker D."/>
            <person name="Gharbi K."/>
            <person name="Hall N."/>
            <person name="Watson M."/>
            <person name="Adriaenssens E.M."/>
            <person name="Foster-Nyarko E."/>
            <person name="Jarju S."/>
            <person name="Secka A."/>
            <person name="Antonio M."/>
            <person name="Oren A."/>
            <person name="Chaudhuri R."/>
            <person name="La Ragione R.M."/>
            <person name="Hildebrand F."/>
            <person name="Pallen M.J."/>
        </authorList>
    </citation>
    <scope>NUCLEOTIDE SEQUENCE [LARGE SCALE GENOMIC DNA]</scope>
    <source>
        <strain evidence="2 3">Sa3CVN1</strain>
    </source>
</reference>
<keyword evidence="1" id="KW-0472">Membrane</keyword>
<name>A0ABR8PW33_9CLOT</name>
<dbReference type="EMBL" id="JACSRA010000023">
    <property type="protein sequence ID" value="MBD7912403.1"/>
    <property type="molecule type" value="Genomic_DNA"/>
</dbReference>
<feature type="transmembrane region" description="Helical" evidence="1">
    <location>
        <begin position="117"/>
        <end position="140"/>
    </location>
</feature>
<comment type="caution">
    <text evidence="2">The sequence shown here is derived from an EMBL/GenBank/DDBJ whole genome shotgun (WGS) entry which is preliminary data.</text>
</comment>
<organism evidence="2 3">
    <name type="scientific">Clostridium cibarium</name>
    <dbReference type="NCBI Taxonomy" id="2762247"/>
    <lineage>
        <taxon>Bacteria</taxon>
        <taxon>Bacillati</taxon>
        <taxon>Bacillota</taxon>
        <taxon>Clostridia</taxon>
        <taxon>Eubacteriales</taxon>
        <taxon>Clostridiaceae</taxon>
        <taxon>Clostridium</taxon>
    </lineage>
</organism>
<protein>
    <submittedName>
        <fullName evidence="2">Uncharacterized protein</fullName>
    </submittedName>
</protein>
<dbReference type="RefSeq" id="WP_143315360.1">
    <property type="nucleotide sequence ID" value="NZ_JACSRA010000023.1"/>
</dbReference>
<accession>A0ABR8PW33</accession>